<name>A0A399J0S7_9RHOB</name>
<dbReference type="Pfam" id="PF20082">
    <property type="entry name" value="DUF6476"/>
    <property type="match status" value="1"/>
</dbReference>
<proteinExistence type="predicted"/>
<dbReference type="EMBL" id="QWJJ01000012">
    <property type="protein sequence ID" value="RII38129.1"/>
    <property type="molecule type" value="Genomic_DNA"/>
</dbReference>
<protein>
    <submittedName>
        <fullName evidence="2">Uncharacterized protein</fullName>
    </submittedName>
</protein>
<reference evidence="2 3" key="1">
    <citation type="submission" date="2018-08" db="EMBL/GenBank/DDBJ databases">
        <title>Pseudooceanicola sediminis CY03 in the family Rhodobacteracea.</title>
        <authorList>
            <person name="Zhang Y.-J."/>
        </authorList>
    </citation>
    <scope>NUCLEOTIDE SEQUENCE [LARGE SCALE GENOMIC DNA]</scope>
    <source>
        <strain evidence="2 3">CY03</strain>
    </source>
</reference>
<evidence type="ECO:0000256" key="1">
    <source>
        <dbReference type="SAM" id="Phobius"/>
    </source>
</evidence>
<keyword evidence="3" id="KW-1185">Reference proteome</keyword>
<dbReference type="Proteomes" id="UP000265848">
    <property type="component" value="Unassembled WGS sequence"/>
</dbReference>
<comment type="caution">
    <text evidence="2">The sequence shown here is derived from an EMBL/GenBank/DDBJ whole genome shotgun (WGS) entry which is preliminary data.</text>
</comment>
<accession>A0A399J0S7</accession>
<gene>
    <name evidence="2" type="ORF">DL237_14210</name>
</gene>
<dbReference type="InterPro" id="IPR045519">
    <property type="entry name" value="DUF6476"/>
</dbReference>
<dbReference type="AlphaFoldDB" id="A0A399J0S7"/>
<sequence>MATNDIAEPANLRLLRRLVTALMVVMILGLLSLVGLIVIRFATAPQIQIPDTLTLPGGTVVQAFTRGQGWYAVVTEDQHILIFDAATGKMRQDIPIDTGK</sequence>
<keyword evidence="1" id="KW-0812">Transmembrane</keyword>
<organism evidence="2 3">
    <name type="scientific">Pseudooceanicola sediminis</name>
    <dbReference type="NCBI Taxonomy" id="2211117"/>
    <lineage>
        <taxon>Bacteria</taxon>
        <taxon>Pseudomonadati</taxon>
        <taxon>Pseudomonadota</taxon>
        <taxon>Alphaproteobacteria</taxon>
        <taxon>Rhodobacterales</taxon>
        <taxon>Paracoccaceae</taxon>
        <taxon>Pseudooceanicola</taxon>
    </lineage>
</organism>
<keyword evidence="1" id="KW-1133">Transmembrane helix</keyword>
<dbReference type="OrthoDB" id="7872651at2"/>
<evidence type="ECO:0000313" key="3">
    <source>
        <dbReference type="Proteomes" id="UP000265848"/>
    </source>
</evidence>
<keyword evidence="1" id="KW-0472">Membrane</keyword>
<feature type="transmembrane region" description="Helical" evidence="1">
    <location>
        <begin position="18"/>
        <end position="39"/>
    </location>
</feature>
<evidence type="ECO:0000313" key="2">
    <source>
        <dbReference type="EMBL" id="RII38129.1"/>
    </source>
</evidence>